<dbReference type="EMBL" id="CP039353">
    <property type="protein sequence ID" value="QCE06290.1"/>
    <property type="molecule type" value="Genomic_DNA"/>
</dbReference>
<sequence>MAKGLLCHRQGHRFLEWLLWRRKIAKSVWRLNLERVRVCGFGGRLLRRSSTVCVFSFSRVLSQKAYSLRTVTVFLPTGKVLLSPTTATVFVVKGSSDEASPPLFKGHTSTKDRDRVCSRL</sequence>
<accession>A0A4D6MXQ0</accession>
<evidence type="ECO:0000313" key="1">
    <source>
        <dbReference type="EMBL" id="QCE06290.1"/>
    </source>
</evidence>
<evidence type="ECO:0000313" key="2">
    <source>
        <dbReference type="Proteomes" id="UP000501690"/>
    </source>
</evidence>
<dbReference type="Proteomes" id="UP000501690">
    <property type="component" value="Linkage Group LG9"/>
</dbReference>
<proteinExistence type="predicted"/>
<name>A0A4D6MXQ0_VIGUN</name>
<organism evidence="1 2">
    <name type="scientific">Vigna unguiculata</name>
    <name type="common">Cowpea</name>
    <dbReference type="NCBI Taxonomy" id="3917"/>
    <lineage>
        <taxon>Eukaryota</taxon>
        <taxon>Viridiplantae</taxon>
        <taxon>Streptophyta</taxon>
        <taxon>Embryophyta</taxon>
        <taxon>Tracheophyta</taxon>
        <taxon>Spermatophyta</taxon>
        <taxon>Magnoliopsida</taxon>
        <taxon>eudicotyledons</taxon>
        <taxon>Gunneridae</taxon>
        <taxon>Pentapetalae</taxon>
        <taxon>rosids</taxon>
        <taxon>fabids</taxon>
        <taxon>Fabales</taxon>
        <taxon>Fabaceae</taxon>
        <taxon>Papilionoideae</taxon>
        <taxon>50 kb inversion clade</taxon>
        <taxon>NPAAA clade</taxon>
        <taxon>indigoferoid/millettioid clade</taxon>
        <taxon>Phaseoleae</taxon>
        <taxon>Vigna</taxon>
    </lineage>
</organism>
<reference evidence="1 2" key="1">
    <citation type="submission" date="2019-04" db="EMBL/GenBank/DDBJ databases">
        <title>An improved genome assembly and genetic linkage map for asparagus bean, Vigna unguiculata ssp. sesquipedialis.</title>
        <authorList>
            <person name="Xia Q."/>
            <person name="Zhang R."/>
            <person name="Dong Y."/>
        </authorList>
    </citation>
    <scope>NUCLEOTIDE SEQUENCE [LARGE SCALE GENOMIC DNA]</scope>
    <source>
        <tissue evidence="1">Leaf</tissue>
    </source>
</reference>
<gene>
    <name evidence="1" type="ORF">DEO72_LG9g1301</name>
</gene>
<dbReference type="AlphaFoldDB" id="A0A4D6MXQ0"/>
<keyword evidence="2" id="KW-1185">Reference proteome</keyword>
<protein>
    <submittedName>
        <fullName evidence="1">Uncharacterized protein</fullName>
    </submittedName>
</protein>